<keyword evidence="2 4" id="KW-0238">DNA-binding</keyword>
<dbReference type="PANTHER" id="PTHR30055:SF238">
    <property type="entry name" value="MYCOFACTOCIN BIOSYNTHESIS TRANSCRIPTIONAL REGULATOR MFTR-RELATED"/>
    <property type="match status" value="1"/>
</dbReference>
<reference evidence="6 7" key="1">
    <citation type="submission" date="2017-12" db="EMBL/GenBank/DDBJ databases">
        <title>Sequencing the genomes of 1000 Actinobacteria strains.</title>
        <authorList>
            <person name="Klenk H.-P."/>
        </authorList>
    </citation>
    <scope>NUCLEOTIDE SEQUENCE [LARGE SCALE GENOMIC DNA]</scope>
    <source>
        <strain evidence="6 7">DSM 44489</strain>
    </source>
</reference>
<dbReference type="InterPro" id="IPR050109">
    <property type="entry name" value="HTH-type_TetR-like_transc_reg"/>
</dbReference>
<dbReference type="InterPro" id="IPR009057">
    <property type="entry name" value="Homeodomain-like_sf"/>
</dbReference>
<feature type="DNA-binding region" description="H-T-H motif" evidence="4">
    <location>
        <begin position="46"/>
        <end position="65"/>
    </location>
</feature>
<comment type="caution">
    <text evidence="6">The sequence shown here is derived from an EMBL/GenBank/DDBJ whole genome shotgun (WGS) entry which is preliminary data.</text>
</comment>
<sequence length="190" mass="20183">MCWRCPIADHDRPDWLAGGRRRDVAVDRIHAAATALILERGIEAVNVDDVAARAGCSRATLYRHVGGKAAIVDGVIARAAASVAGEVAIAIEPFDGSRRTVEAILASVAAVRTNPVLAQWYAGSRATRADSYLAAAPQLGRFASALTGVLPDDAAAQWIVRVVMSLLAWPLPDPAGERLIVERFVEPGLR</sequence>
<dbReference type="InterPro" id="IPR001647">
    <property type="entry name" value="HTH_TetR"/>
</dbReference>
<evidence type="ECO:0000313" key="6">
    <source>
        <dbReference type="EMBL" id="PKV81891.1"/>
    </source>
</evidence>
<dbReference type="GO" id="GO:0003700">
    <property type="term" value="F:DNA-binding transcription factor activity"/>
    <property type="evidence" value="ECO:0007669"/>
    <property type="project" value="TreeGrafter"/>
</dbReference>
<evidence type="ECO:0000259" key="5">
    <source>
        <dbReference type="PROSITE" id="PS50977"/>
    </source>
</evidence>
<evidence type="ECO:0000256" key="4">
    <source>
        <dbReference type="PROSITE-ProRule" id="PRU00335"/>
    </source>
</evidence>
<evidence type="ECO:0000256" key="3">
    <source>
        <dbReference type="ARBA" id="ARBA00023163"/>
    </source>
</evidence>
<dbReference type="Pfam" id="PF00440">
    <property type="entry name" value="TetR_N"/>
    <property type="match status" value="1"/>
</dbReference>
<dbReference type="PROSITE" id="PS50977">
    <property type="entry name" value="HTH_TETR_2"/>
    <property type="match status" value="1"/>
</dbReference>
<proteinExistence type="predicted"/>
<dbReference type="SUPFAM" id="SSF46689">
    <property type="entry name" value="Homeodomain-like"/>
    <property type="match status" value="1"/>
</dbReference>
<dbReference type="GO" id="GO:0000976">
    <property type="term" value="F:transcription cis-regulatory region binding"/>
    <property type="evidence" value="ECO:0007669"/>
    <property type="project" value="TreeGrafter"/>
</dbReference>
<dbReference type="AlphaFoldDB" id="A0A2N3VJU8"/>
<dbReference type="PANTHER" id="PTHR30055">
    <property type="entry name" value="HTH-TYPE TRANSCRIPTIONAL REGULATOR RUTR"/>
    <property type="match status" value="1"/>
</dbReference>
<dbReference type="Proteomes" id="UP000233766">
    <property type="component" value="Unassembled WGS sequence"/>
</dbReference>
<dbReference type="Gene3D" id="1.10.357.10">
    <property type="entry name" value="Tetracycline Repressor, domain 2"/>
    <property type="match status" value="1"/>
</dbReference>
<evidence type="ECO:0000256" key="2">
    <source>
        <dbReference type="ARBA" id="ARBA00023125"/>
    </source>
</evidence>
<keyword evidence="3" id="KW-0804">Transcription</keyword>
<accession>A0A2N3VJU8</accession>
<dbReference type="PRINTS" id="PR00455">
    <property type="entry name" value="HTHTETR"/>
</dbReference>
<keyword evidence="7" id="KW-1185">Reference proteome</keyword>
<evidence type="ECO:0000256" key="1">
    <source>
        <dbReference type="ARBA" id="ARBA00023015"/>
    </source>
</evidence>
<dbReference type="EMBL" id="PJMW01000002">
    <property type="protein sequence ID" value="PKV81891.1"/>
    <property type="molecule type" value="Genomic_DNA"/>
</dbReference>
<feature type="domain" description="HTH tetR-type" evidence="5">
    <location>
        <begin position="23"/>
        <end position="83"/>
    </location>
</feature>
<keyword evidence="1" id="KW-0805">Transcription regulation</keyword>
<name>A0A2N3VJU8_9NOCA</name>
<organism evidence="6 7">
    <name type="scientific">Nocardia fluminea</name>
    <dbReference type="NCBI Taxonomy" id="134984"/>
    <lineage>
        <taxon>Bacteria</taxon>
        <taxon>Bacillati</taxon>
        <taxon>Actinomycetota</taxon>
        <taxon>Actinomycetes</taxon>
        <taxon>Mycobacteriales</taxon>
        <taxon>Nocardiaceae</taxon>
        <taxon>Nocardia</taxon>
    </lineage>
</organism>
<gene>
    <name evidence="6" type="ORF">ATK86_6363</name>
</gene>
<protein>
    <submittedName>
        <fullName evidence="6">TetR family transcriptional regulator</fullName>
    </submittedName>
</protein>
<evidence type="ECO:0000313" key="7">
    <source>
        <dbReference type="Proteomes" id="UP000233766"/>
    </source>
</evidence>